<proteinExistence type="predicted"/>
<organism evidence="1 2">
    <name type="scientific">Providencia alcalifaciens DSM 30120</name>
    <dbReference type="NCBI Taxonomy" id="520999"/>
    <lineage>
        <taxon>Bacteria</taxon>
        <taxon>Pseudomonadati</taxon>
        <taxon>Pseudomonadota</taxon>
        <taxon>Gammaproteobacteria</taxon>
        <taxon>Enterobacterales</taxon>
        <taxon>Morganellaceae</taxon>
        <taxon>Providencia</taxon>
    </lineage>
</organism>
<evidence type="ECO:0000313" key="2">
    <source>
        <dbReference type="Proteomes" id="UP000003729"/>
    </source>
</evidence>
<accession>B6XBI4</accession>
<dbReference type="AlphaFoldDB" id="B6XBI4"/>
<gene>
    <name evidence="1" type="ORF">PROVALCAL_00694</name>
</gene>
<dbReference type="EMBL" id="ABXW01000012">
    <property type="protein sequence ID" value="EEB47279.1"/>
    <property type="molecule type" value="Genomic_DNA"/>
</dbReference>
<name>B6XBI4_9GAMM</name>
<evidence type="ECO:0000313" key="1">
    <source>
        <dbReference type="EMBL" id="EEB47279.1"/>
    </source>
</evidence>
<reference evidence="1 2" key="1">
    <citation type="submission" date="2008-10" db="EMBL/GenBank/DDBJ databases">
        <title>Draft genome sequence of Providencia alcalifaciens (DSM 30120).</title>
        <authorList>
            <person name="Sudarsanam P."/>
            <person name="Ley R."/>
            <person name="Guruge J."/>
            <person name="Turnbaugh P.J."/>
            <person name="Mahowald M."/>
            <person name="Liep D."/>
            <person name="Gordon J."/>
        </authorList>
    </citation>
    <scope>NUCLEOTIDE SEQUENCE [LARGE SCALE GENOMIC DNA]</scope>
    <source>
        <strain evidence="1 2">DSM 30120</strain>
    </source>
</reference>
<feature type="non-terminal residue" evidence="1">
    <location>
        <position position="1"/>
    </location>
</feature>
<comment type="caution">
    <text evidence="1">The sequence shown here is derived from an EMBL/GenBank/DDBJ whole genome shotgun (WGS) entry which is preliminary data.</text>
</comment>
<protein>
    <submittedName>
        <fullName evidence="1">Uncharacterized protein</fullName>
    </submittedName>
</protein>
<reference evidence="1 2" key="2">
    <citation type="submission" date="2008-10" db="EMBL/GenBank/DDBJ databases">
        <authorList>
            <person name="Fulton L."/>
            <person name="Clifton S."/>
            <person name="Fulton B."/>
            <person name="Xu J."/>
            <person name="Minx P."/>
            <person name="Pepin K.H."/>
            <person name="Johnson M."/>
            <person name="Bhonagiri V."/>
            <person name="Nash W.E."/>
            <person name="Mardis E.R."/>
            <person name="Wilson R.K."/>
        </authorList>
    </citation>
    <scope>NUCLEOTIDE SEQUENCE [LARGE SCALE GENOMIC DNA]</scope>
    <source>
        <strain evidence="1 2">DSM 30120</strain>
    </source>
</reference>
<dbReference type="Proteomes" id="UP000003729">
    <property type="component" value="Unassembled WGS sequence"/>
</dbReference>
<sequence length="63" mass="6683">IGDSPILLSIIIGIASDGLLQGANNFVADKIKTPFLGVNLIPNFSATFLLISKSESSVYLFID</sequence>